<dbReference type="SUPFAM" id="SSF47095">
    <property type="entry name" value="HMG-box"/>
    <property type="match status" value="1"/>
</dbReference>
<gene>
    <name evidence="5" type="ORF">BABINDRAFT_161080</name>
</gene>
<name>A0A1E3QR22_9ASCO</name>
<dbReference type="GO" id="GO:0000400">
    <property type="term" value="F:four-way junction DNA binding"/>
    <property type="evidence" value="ECO:0007669"/>
    <property type="project" value="EnsemblFungi"/>
</dbReference>
<dbReference type="GO" id="GO:2001034">
    <property type="term" value="P:positive regulation of double-strand break repair via nonhomologous end joining"/>
    <property type="evidence" value="ECO:0007669"/>
    <property type="project" value="EnsemblFungi"/>
</dbReference>
<dbReference type="AlphaFoldDB" id="A0A1E3QR22"/>
<dbReference type="GO" id="GO:0006338">
    <property type="term" value="P:chromatin remodeling"/>
    <property type="evidence" value="ECO:0007669"/>
    <property type="project" value="EnsemblFungi"/>
</dbReference>
<dbReference type="PROSITE" id="PS50118">
    <property type="entry name" value="HMG_BOX_2"/>
    <property type="match status" value="1"/>
</dbReference>
<feature type="region of interest" description="Disordered" evidence="3">
    <location>
        <begin position="42"/>
        <end position="113"/>
    </location>
</feature>
<dbReference type="OrthoDB" id="5550281at2759"/>
<dbReference type="GeneID" id="30146494"/>
<feature type="compositionally biased region" description="Polar residues" evidence="3">
    <location>
        <begin position="73"/>
        <end position="84"/>
    </location>
</feature>
<sequence length="272" mass="30534">MSQEFKLAKDSLVASLFELSKTAQEVSAATINFYNYVSNNASPEEADEAKELLATATESLKPTRKRASKKTDSSQGNEEQTQPGSEEIEEPTKKRAKRAKAEKDPNAPKKPLTTFFVFSAEVRQKIQDERKKNGEPLYTSVELAQEVAKRWNELTDGEKEKYKNKYTTDMDLWRKEKELYDETKNAGDAVAKEASKEEAKGPKTTKATKESKAPKEVKESSEVKETEVVVPKTESKKKAKKPEAKEEEPADSESASKEKKAKKSKKSKKVTT</sequence>
<dbReference type="GO" id="GO:0070550">
    <property type="term" value="P:rDNA chromatin condensation"/>
    <property type="evidence" value="ECO:0007669"/>
    <property type="project" value="EnsemblFungi"/>
</dbReference>
<feature type="domain" description="HMG box" evidence="4">
    <location>
        <begin position="108"/>
        <end position="181"/>
    </location>
</feature>
<evidence type="ECO:0000256" key="2">
    <source>
        <dbReference type="PROSITE-ProRule" id="PRU00267"/>
    </source>
</evidence>
<organism evidence="5 6">
    <name type="scientific">Babjeviella inositovora NRRL Y-12698</name>
    <dbReference type="NCBI Taxonomy" id="984486"/>
    <lineage>
        <taxon>Eukaryota</taxon>
        <taxon>Fungi</taxon>
        <taxon>Dikarya</taxon>
        <taxon>Ascomycota</taxon>
        <taxon>Saccharomycotina</taxon>
        <taxon>Pichiomycetes</taxon>
        <taxon>Serinales incertae sedis</taxon>
        <taxon>Babjeviella</taxon>
    </lineage>
</organism>
<evidence type="ECO:0000256" key="3">
    <source>
        <dbReference type="SAM" id="MobiDB-lite"/>
    </source>
</evidence>
<dbReference type="InterPro" id="IPR050342">
    <property type="entry name" value="HMGB"/>
</dbReference>
<dbReference type="InterPro" id="IPR009071">
    <property type="entry name" value="HMG_box_dom"/>
</dbReference>
<evidence type="ECO:0000313" key="5">
    <source>
        <dbReference type="EMBL" id="ODQ80088.1"/>
    </source>
</evidence>
<evidence type="ECO:0000256" key="1">
    <source>
        <dbReference type="ARBA" id="ARBA00023125"/>
    </source>
</evidence>
<evidence type="ECO:0000313" key="6">
    <source>
        <dbReference type="Proteomes" id="UP000094336"/>
    </source>
</evidence>
<dbReference type="GO" id="GO:0006356">
    <property type="term" value="P:regulation of transcription by RNA polymerase I"/>
    <property type="evidence" value="ECO:0007669"/>
    <property type="project" value="EnsemblFungi"/>
</dbReference>
<keyword evidence="1 2" id="KW-0238">DNA-binding</keyword>
<accession>A0A1E3QR22</accession>
<dbReference type="RefSeq" id="XP_018985416.1">
    <property type="nucleotide sequence ID" value="XM_019128641.1"/>
</dbReference>
<feature type="DNA-binding region" description="HMG box" evidence="2">
    <location>
        <begin position="108"/>
        <end position="181"/>
    </location>
</feature>
<proteinExistence type="predicted"/>
<dbReference type="GO" id="GO:0032040">
    <property type="term" value="C:small-subunit processome"/>
    <property type="evidence" value="ECO:0007669"/>
    <property type="project" value="EnsemblFungi"/>
</dbReference>
<dbReference type="GO" id="GO:0008301">
    <property type="term" value="F:DNA binding, bending"/>
    <property type="evidence" value="ECO:0007669"/>
    <property type="project" value="EnsemblFungi"/>
</dbReference>
<dbReference type="InterPro" id="IPR036910">
    <property type="entry name" value="HMG_box_dom_sf"/>
</dbReference>
<reference evidence="6" key="1">
    <citation type="submission" date="2016-05" db="EMBL/GenBank/DDBJ databases">
        <title>Comparative genomics of biotechnologically important yeasts.</title>
        <authorList>
            <consortium name="DOE Joint Genome Institute"/>
            <person name="Riley R."/>
            <person name="Haridas S."/>
            <person name="Wolfe K.H."/>
            <person name="Lopes M.R."/>
            <person name="Hittinger C.T."/>
            <person name="Goker M."/>
            <person name="Salamov A."/>
            <person name="Wisecaver J."/>
            <person name="Long T.M."/>
            <person name="Aerts A.L."/>
            <person name="Barry K."/>
            <person name="Choi C."/>
            <person name="Clum A."/>
            <person name="Coughlan A.Y."/>
            <person name="Deshpande S."/>
            <person name="Douglass A.P."/>
            <person name="Hanson S.J."/>
            <person name="Klenk H.-P."/>
            <person name="Labutti K."/>
            <person name="Lapidus A."/>
            <person name="Lindquist E."/>
            <person name="Lipzen A."/>
            <person name="Meier-Kolthoff J.P."/>
            <person name="Ohm R.A."/>
            <person name="Otillar R.P."/>
            <person name="Pangilinan J."/>
            <person name="Peng Y."/>
            <person name="Rokas A."/>
            <person name="Rosa C.A."/>
            <person name="Scheuner C."/>
            <person name="Sibirny A.A."/>
            <person name="Slot J.C."/>
            <person name="Stielow J.B."/>
            <person name="Sun H."/>
            <person name="Kurtzman C.P."/>
            <person name="Blackwell M."/>
            <person name="Grigoriev I.V."/>
            <person name="Jeffries T.W."/>
        </authorList>
    </citation>
    <scope>NUCLEOTIDE SEQUENCE [LARGE SCALE GENOMIC DNA]</scope>
    <source>
        <strain evidence="6">NRRL Y-12698</strain>
    </source>
</reference>
<dbReference type="GO" id="GO:0003690">
    <property type="term" value="F:double-stranded DNA binding"/>
    <property type="evidence" value="ECO:0007669"/>
    <property type="project" value="EnsemblFungi"/>
</dbReference>
<keyword evidence="2" id="KW-0539">Nucleus</keyword>
<dbReference type="GO" id="GO:0044804">
    <property type="term" value="P:nucleophagy"/>
    <property type="evidence" value="ECO:0007669"/>
    <property type="project" value="EnsemblFungi"/>
</dbReference>
<dbReference type="GO" id="GO:0005829">
    <property type="term" value="C:cytosol"/>
    <property type="evidence" value="ECO:0007669"/>
    <property type="project" value="EnsemblFungi"/>
</dbReference>
<dbReference type="GO" id="GO:0060962">
    <property type="term" value="P:regulation of ribosomal protein gene transcription by RNA polymerase II"/>
    <property type="evidence" value="ECO:0007669"/>
    <property type="project" value="EnsemblFungi"/>
</dbReference>
<dbReference type="PANTHER" id="PTHR48112:SF24">
    <property type="entry name" value="HIGH MOBILITY GROUP PROTEIN 1"/>
    <property type="match status" value="1"/>
</dbReference>
<dbReference type="Pfam" id="PF00505">
    <property type="entry name" value="HMG_box"/>
    <property type="match status" value="1"/>
</dbReference>
<feature type="compositionally biased region" description="Basic and acidic residues" evidence="3">
    <location>
        <begin position="186"/>
        <end position="244"/>
    </location>
</feature>
<dbReference type="STRING" id="984486.A0A1E3QR22"/>
<dbReference type="EMBL" id="KV454430">
    <property type="protein sequence ID" value="ODQ80088.1"/>
    <property type="molecule type" value="Genomic_DNA"/>
</dbReference>
<dbReference type="SMART" id="SM00398">
    <property type="entry name" value="HMG"/>
    <property type="match status" value="1"/>
</dbReference>
<dbReference type="GO" id="GO:0006265">
    <property type="term" value="P:DNA topological change"/>
    <property type="evidence" value="ECO:0007669"/>
    <property type="project" value="EnsemblFungi"/>
</dbReference>
<dbReference type="Proteomes" id="UP000094336">
    <property type="component" value="Unassembled WGS sequence"/>
</dbReference>
<feature type="compositionally biased region" description="Basic residues" evidence="3">
    <location>
        <begin position="259"/>
        <end position="272"/>
    </location>
</feature>
<dbReference type="PANTHER" id="PTHR48112">
    <property type="entry name" value="HIGH MOBILITY GROUP PROTEIN DSP1"/>
    <property type="match status" value="1"/>
</dbReference>
<keyword evidence="6" id="KW-1185">Reference proteome</keyword>
<dbReference type="GO" id="GO:0033553">
    <property type="term" value="C:rDNA heterochromatin"/>
    <property type="evidence" value="ECO:0007669"/>
    <property type="project" value="EnsemblFungi"/>
</dbReference>
<feature type="region of interest" description="Disordered" evidence="3">
    <location>
        <begin position="186"/>
        <end position="272"/>
    </location>
</feature>
<evidence type="ECO:0000259" key="4">
    <source>
        <dbReference type="PROSITE" id="PS50118"/>
    </source>
</evidence>
<protein>
    <recommendedName>
        <fullName evidence="4">HMG box domain-containing protein</fullName>
    </recommendedName>
</protein>
<dbReference type="GO" id="GO:0001174">
    <property type="term" value="P:transcriptional start site selection at RNA polymerase II promoter"/>
    <property type="evidence" value="ECO:0007669"/>
    <property type="project" value="EnsemblFungi"/>
</dbReference>
<dbReference type="Gene3D" id="1.10.30.10">
    <property type="entry name" value="High mobility group box domain"/>
    <property type="match status" value="1"/>
</dbReference>